<organism evidence="2 3">
    <name type="scientific">Actinomadura madurae</name>
    <dbReference type="NCBI Taxonomy" id="1993"/>
    <lineage>
        <taxon>Bacteria</taxon>
        <taxon>Bacillati</taxon>
        <taxon>Actinomycetota</taxon>
        <taxon>Actinomycetes</taxon>
        <taxon>Streptosporangiales</taxon>
        <taxon>Thermomonosporaceae</taxon>
        <taxon>Actinomadura</taxon>
    </lineage>
</organism>
<dbReference type="AlphaFoldDB" id="A0A1I5EQ57"/>
<protein>
    <submittedName>
        <fullName evidence="2">Uncharacterized protein</fullName>
    </submittedName>
</protein>
<evidence type="ECO:0000313" key="3">
    <source>
        <dbReference type="Proteomes" id="UP000183413"/>
    </source>
</evidence>
<dbReference type="RefSeq" id="WP_021592900.1">
    <property type="nucleotide sequence ID" value="NZ_CP083237.1"/>
</dbReference>
<keyword evidence="1" id="KW-1133">Transmembrane helix</keyword>
<keyword evidence="1" id="KW-0812">Transmembrane</keyword>
<feature type="transmembrane region" description="Helical" evidence="1">
    <location>
        <begin position="271"/>
        <end position="290"/>
    </location>
</feature>
<keyword evidence="3" id="KW-1185">Reference proteome</keyword>
<evidence type="ECO:0000256" key="1">
    <source>
        <dbReference type="SAM" id="Phobius"/>
    </source>
</evidence>
<feature type="transmembrane region" description="Helical" evidence="1">
    <location>
        <begin position="187"/>
        <end position="207"/>
    </location>
</feature>
<evidence type="ECO:0000313" key="2">
    <source>
        <dbReference type="EMBL" id="SFO13579.1"/>
    </source>
</evidence>
<feature type="transmembrane region" description="Helical" evidence="1">
    <location>
        <begin position="302"/>
        <end position="322"/>
    </location>
</feature>
<dbReference type="STRING" id="1993.SAMN04489713_104228"/>
<keyword evidence="1" id="KW-0472">Membrane</keyword>
<feature type="transmembrane region" description="Helical" evidence="1">
    <location>
        <begin position="239"/>
        <end position="259"/>
    </location>
</feature>
<dbReference type="eggNOG" id="ENOG5033Q1G">
    <property type="taxonomic scope" value="Bacteria"/>
</dbReference>
<accession>A0A1I5EQ57</accession>
<dbReference type="GeneID" id="99654043"/>
<feature type="transmembrane region" description="Helical" evidence="1">
    <location>
        <begin position="26"/>
        <end position="45"/>
    </location>
</feature>
<feature type="transmembrane region" description="Helical" evidence="1">
    <location>
        <begin position="57"/>
        <end position="78"/>
    </location>
</feature>
<reference evidence="2 3" key="1">
    <citation type="submission" date="2016-10" db="EMBL/GenBank/DDBJ databases">
        <authorList>
            <person name="de Groot N.N."/>
        </authorList>
    </citation>
    <scope>NUCLEOTIDE SEQUENCE [LARGE SCALE GENOMIC DNA]</scope>
    <source>
        <strain evidence="2 3">DSM 43067</strain>
    </source>
</reference>
<dbReference type="Proteomes" id="UP000183413">
    <property type="component" value="Unassembled WGS sequence"/>
</dbReference>
<sequence>MAAPSNASAPPVGEALAGTFRTLRRTWLLGTALLSAGAFAGAIALAPDGSDSPGRALGALLFLGSSVHVAATGWFFTLPEIRAHAAAHRGRYVVAPVALILGTAFAAALVPYKQLQWALLAFLAWQFFHFQKQNLGMAALAGVAQRAGSVKPLERRAIMLAGAGGIAGLLVHPELLQLGVDPPVRSLFPVAFAVFACGVALGFYALARREQRPPAFIAIYLISLLFFLPVFLFTSPYAAVAGLTIAHGYQYLLIVGLVSGAPRRGRSGMTGLCLMAVIALAGGIALDQASHLHGSPHVWERALYGAYLGAVMAHFVVDAGLWRLRDEFPRRFLTSSVPYLLKP</sequence>
<dbReference type="InParanoid" id="A0A1I5EQ57"/>
<gene>
    <name evidence="2" type="ORF">SAMN04489713_104228</name>
</gene>
<dbReference type="EMBL" id="FOVH01000004">
    <property type="protein sequence ID" value="SFO13579.1"/>
    <property type="molecule type" value="Genomic_DNA"/>
</dbReference>
<feature type="transmembrane region" description="Helical" evidence="1">
    <location>
        <begin position="214"/>
        <end position="233"/>
    </location>
</feature>
<name>A0A1I5EQ57_9ACTN</name>
<feature type="transmembrane region" description="Helical" evidence="1">
    <location>
        <begin position="157"/>
        <end position="175"/>
    </location>
</feature>
<proteinExistence type="predicted"/>
<feature type="transmembrane region" description="Helical" evidence="1">
    <location>
        <begin position="90"/>
        <end position="108"/>
    </location>
</feature>